<geneLocation type="plasmid" evidence="3">
    <name>unnamed3</name>
</geneLocation>
<evidence type="ECO:0008006" key="5">
    <source>
        <dbReference type="Google" id="ProtNLM"/>
    </source>
</evidence>
<keyword evidence="4" id="KW-1185">Reference proteome</keyword>
<evidence type="ECO:0000259" key="1">
    <source>
        <dbReference type="Pfam" id="PF08350"/>
    </source>
</evidence>
<name>A0A2I8VTK8_9EURY</name>
<dbReference type="InterPro" id="IPR036390">
    <property type="entry name" value="WH_DNA-bd_sf"/>
</dbReference>
<dbReference type="InterPro" id="IPR036388">
    <property type="entry name" value="WH-like_DNA-bd_sf"/>
</dbReference>
<evidence type="ECO:0000313" key="4">
    <source>
        <dbReference type="Proteomes" id="UP000236584"/>
    </source>
</evidence>
<sequence length="271" mass="30735">MAGGDGDRTPRDDLDHLSRSPHRARVIQLFAQDDRTRRELHEETDIPQPTLGRILGSFQDRGWLMRDSETYSLTVRGELVASGFADLLEIIETVQRLPSDGHFEPIFDLGFDPEWLAHVDVADSDSEIDWYGHLRDVHDSVGTVENVREIAPSLLPGMPKLLVEQLRTNEFSIESIFFRESFEAYVADPENRSIVADMLRTGNARVHLTNESIRYYIARHGDRAVFDIPSDGGGSVVRFTTDQQAVVHWVDATVDEFRDRADTVTVEDLTE</sequence>
<dbReference type="KEGG" id="srub:C2R22_23425"/>
<dbReference type="RefSeq" id="WP_103428178.1">
    <property type="nucleotide sequence ID" value="NZ_CP026312.1"/>
</dbReference>
<reference evidence="3 4" key="1">
    <citation type="submission" date="2018-01" db="EMBL/GenBank/DDBJ databases">
        <title>Complete genome sequence of Salinigranum rubrum GX10T, an extremely halophilic archaeon isolated from a marine solar saltern.</title>
        <authorList>
            <person name="Han S."/>
        </authorList>
    </citation>
    <scope>NUCLEOTIDE SEQUENCE [LARGE SCALE GENOMIC DNA]</scope>
    <source>
        <strain evidence="3 4">GX10</strain>
        <plasmid evidence="4">Plasmid unnamed3</plasmid>
    </source>
</reference>
<dbReference type="Pfam" id="PF25213">
    <property type="entry name" value="HVO_A0261_N"/>
    <property type="match status" value="1"/>
</dbReference>
<organism evidence="3 4">
    <name type="scientific">Salinigranum rubrum</name>
    <dbReference type="NCBI Taxonomy" id="755307"/>
    <lineage>
        <taxon>Archaea</taxon>
        <taxon>Methanobacteriati</taxon>
        <taxon>Methanobacteriota</taxon>
        <taxon>Stenosarchaea group</taxon>
        <taxon>Halobacteria</taxon>
        <taxon>Halobacteriales</taxon>
        <taxon>Haloferacaceae</taxon>
        <taxon>Salinigranum</taxon>
    </lineage>
</organism>
<gene>
    <name evidence="3" type="ORF">C2R22_23425</name>
</gene>
<dbReference type="InterPro" id="IPR057527">
    <property type="entry name" value="HVO_A0261-like_N"/>
</dbReference>
<dbReference type="SUPFAM" id="SSF46785">
    <property type="entry name" value="Winged helix' DNA-binding domain"/>
    <property type="match status" value="1"/>
</dbReference>
<dbReference type="Proteomes" id="UP000236584">
    <property type="component" value="Plasmid unnamed3"/>
</dbReference>
<dbReference type="AlphaFoldDB" id="A0A2I8VTK8"/>
<evidence type="ECO:0000313" key="3">
    <source>
        <dbReference type="EMBL" id="AUV84499.1"/>
    </source>
</evidence>
<proteinExistence type="predicted"/>
<feature type="domain" description="HVO-A0261-like N-terminal" evidence="2">
    <location>
        <begin position="11"/>
        <end position="96"/>
    </location>
</feature>
<dbReference type="InterPro" id="IPR013561">
    <property type="entry name" value="FilR1_middle_dom"/>
</dbReference>
<dbReference type="Pfam" id="PF08350">
    <property type="entry name" value="FilR1_middle"/>
    <property type="match status" value="1"/>
</dbReference>
<feature type="domain" description="Methanogenesis regulatory protein FilR1 middle" evidence="1">
    <location>
        <begin position="134"/>
        <end position="260"/>
    </location>
</feature>
<protein>
    <recommendedName>
        <fullName evidence="5">MarR family transcriptional regulator</fullName>
    </recommendedName>
</protein>
<accession>A0A2I8VTK8</accession>
<dbReference type="OrthoDB" id="330490at2157"/>
<dbReference type="GeneID" id="35595111"/>
<keyword evidence="3" id="KW-0614">Plasmid</keyword>
<evidence type="ECO:0000259" key="2">
    <source>
        <dbReference type="Pfam" id="PF25213"/>
    </source>
</evidence>
<dbReference type="EMBL" id="CP026312">
    <property type="protein sequence ID" value="AUV84499.1"/>
    <property type="molecule type" value="Genomic_DNA"/>
</dbReference>
<dbReference type="Gene3D" id="1.10.10.10">
    <property type="entry name" value="Winged helix-like DNA-binding domain superfamily/Winged helix DNA-binding domain"/>
    <property type="match status" value="1"/>
</dbReference>